<evidence type="ECO:0000256" key="5">
    <source>
        <dbReference type="PROSITE-ProRule" id="PRU01016"/>
    </source>
</evidence>
<dbReference type="Proteomes" id="UP000070133">
    <property type="component" value="Unassembled WGS sequence"/>
</dbReference>
<dbReference type="GO" id="GO:0044027">
    <property type="term" value="P:negative regulation of gene expression via chromosomal CpG island methylation"/>
    <property type="evidence" value="ECO:0007669"/>
    <property type="project" value="TreeGrafter"/>
</dbReference>
<name>A0A139GTX3_9PEZI</name>
<feature type="region of interest" description="Disordered" evidence="6">
    <location>
        <begin position="1"/>
        <end position="57"/>
    </location>
</feature>
<dbReference type="OrthoDB" id="414133at2759"/>
<dbReference type="Gene3D" id="3.40.50.150">
    <property type="entry name" value="Vaccinia Virus protein VP39"/>
    <property type="match status" value="1"/>
</dbReference>
<dbReference type="SUPFAM" id="SSF53335">
    <property type="entry name" value="S-adenosyl-L-methionine-dependent methyltransferases"/>
    <property type="match status" value="1"/>
</dbReference>
<sequence>MHRYLKASKPLPRPKSGIMTVSETPEPGEVIDLAADSEDDDFPSPPAPDSEEFDDEGEDAIEQLTEEEFYRHTRQSSRTTVPPGHELLDFATLDGGARIVTGDNVELKDGTFLRIKHILRDRSLGYQPLAFKLRGILLKWCRHMDGMFQKNINELVATLLVPMNEENPNFIAGLETVSLSQVRCVREIIFTNTLFPTHSLRTLRCPEHWSMLKRDVDGELELDKHGIPKSVWNRAIVNEEARLVVRWASVRHFNDDGKIKREAFRRLSQAEADPGWSVSPVQLFRTYQRSLLRRERDEAEHAGLPRRISALSVSASPAPSRKRGSTVTIEDSDDDVIVVRTQPVKKRKITGERDELEEIFSPRGKEPGLPRSRVTNFQRPTYSGEVEAGPSTFNYSRLARAAQGEAAQPYPQVQKRYTMTDLFCGMGGVSEGARMAGLHVKYGVELEKHVAQTHQLNHHKDCQTLQMHVGDFLHDGKVLPVDVLHSSCPCRYWSMQHTVPGKNDEENIAASFMVMQAARKTRCRVMTFEQAPGLMWKKDNKPFWQLWINQITSMGWEVEWRVINFVNHCNPQGRRRLIVLASCPGQQLPEFPAETSGPGLRPFVTVNEAISGIGPGVSHHNPQQMRKEQRINPRNLPAADGDKVLQHIVDCKGAQALHPNGRRKFTIREAMRLQTFPDDYEIQIDSKSGKTPYGKAVAMVGDAVPPVVMKDVFTNVIKALKKTDDEISAFVVPPENAIAID</sequence>
<evidence type="ECO:0000256" key="1">
    <source>
        <dbReference type="ARBA" id="ARBA00011975"/>
    </source>
</evidence>
<evidence type="ECO:0000256" key="2">
    <source>
        <dbReference type="ARBA" id="ARBA00022603"/>
    </source>
</evidence>
<keyword evidence="8" id="KW-1185">Reference proteome</keyword>
<dbReference type="EC" id="2.1.1.37" evidence="1"/>
<accession>A0A139GTX3</accession>
<evidence type="ECO:0000256" key="4">
    <source>
        <dbReference type="ARBA" id="ARBA00022691"/>
    </source>
</evidence>
<dbReference type="STRING" id="321146.A0A139GTX3"/>
<gene>
    <name evidence="7" type="ORF">AC578_5916</name>
</gene>
<dbReference type="PANTHER" id="PTHR10629:SF52">
    <property type="entry name" value="DNA (CYTOSINE-5)-METHYLTRANSFERASE 1"/>
    <property type="match status" value="1"/>
</dbReference>
<evidence type="ECO:0000313" key="8">
    <source>
        <dbReference type="Proteomes" id="UP000070133"/>
    </source>
</evidence>
<dbReference type="Gene3D" id="3.90.120.10">
    <property type="entry name" value="DNA Methylase, subunit A, domain 2"/>
    <property type="match status" value="1"/>
</dbReference>
<evidence type="ECO:0000313" key="7">
    <source>
        <dbReference type="EMBL" id="KXS93617.1"/>
    </source>
</evidence>
<dbReference type="EMBL" id="LFZN01000431">
    <property type="protein sequence ID" value="KXS93617.1"/>
    <property type="molecule type" value="Genomic_DNA"/>
</dbReference>
<keyword evidence="2 5" id="KW-0489">Methyltransferase</keyword>
<dbReference type="PANTHER" id="PTHR10629">
    <property type="entry name" value="CYTOSINE-SPECIFIC METHYLTRANSFERASE"/>
    <property type="match status" value="1"/>
</dbReference>
<dbReference type="Pfam" id="PF00145">
    <property type="entry name" value="DNA_methylase"/>
    <property type="match status" value="2"/>
</dbReference>
<dbReference type="GO" id="GO:0003886">
    <property type="term" value="F:DNA (cytosine-5-)-methyltransferase activity"/>
    <property type="evidence" value="ECO:0007669"/>
    <property type="project" value="UniProtKB-EC"/>
</dbReference>
<keyword evidence="3 5" id="KW-0808">Transferase</keyword>
<evidence type="ECO:0000256" key="6">
    <source>
        <dbReference type="SAM" id="MobiDB-lite"/>
    </source>
</evidence>
<dbReference type="InterPro" id="IPR001525">
    <property type="entry name" value="C5_MeTfrase"/>
</dbReference>
<dbReference type="PROSITE" id="PS51679">
    <property type="entry name" value="SAM_MT_C5"/>
    <property type="match status" value="1"/>
</dbReference>
<feature type="active site" evidence="5">
    <location>
        <position position="490"/>
    </location>
</feature>
<comment type="similarity">
    <text evidence="5">Belongs to the class I-like SAM-binding methyltransferase superfamily. C5-methyltransferase family.</text>
</comment>
<dbReference type="AlphaFoldDB" id="A0A139GTX3"/>
<dbReference type="GO" id="GO:0003677">
    <property type="term" value="F:DNA binding"/>
    <property type="evidence" value="ECO:0007669"/>
    <property type="project" value="TreeGrafter"/>
</dbReference>
<protein>
    <recommendedName>
        <fullName evidence="1">DNA (cytosine-5-)-methyltransferase</fullName>
        <ecNumber evidence="1">2.1.1.37</ecNumber>
    </recommendedName>
</protein>
<dbReference type="GO" id="GO:0032259">
    <property type="term" value="P:methylation"/>
    <property type="evidence" value="ECO:0007669"/>
    <property type="project" value="UniProtKB-KW"/>
</dbReference>
<evidence type="ECO:0000256" key="3">
    <source>
        <dbReference type="ARBA" id="ARBA00022679"/>
    </source>
</evidence>
<keyword evidence="4 5" id="KW-0949">S-adenosyl-L-methionine</keyword>
<comment type="caution">
    <text evidence="7">The sequence shown here is derived from an EMBL/GenBank/DDBJ whole genome shotgun (WGS) entry which is preliminary data.</text>
</comment>
<dbReference type="InterPro" id="IPR050390">
    <property type="entry name" value="C5-Methyltransferase"/>
</dbReference>
<organism evidence="7 8">
    <name type="scientific">Pseudocercospora eumusae</name>
    <dbReference type="NCBI Taxonomy" id="321146"/>
    <lineage>
        <taxon>Eukaryota</taxon>
        <taxon>Fungi</taxon>
        <taxon>Dikarya</taxon>
        <taxon>Ascomycota</taxon>
        <taxon>Pezizomycotina</taxon>
        <taxon>Dothideomycetes</taxon>
        <taxon>Dothideomycetidae</taxon>
        <taxon>Mycosphaerellales</taxon>
        <taxon>Mycosphaerellaceae</taxon>
        <taxon>Pseudocercospora</taxon>
    </lineage>
</organism>
<dbReference type="InterPro" id="IPR029063">
    <property type="entry name" value="SAM-dependent_MTases_sf"/>
</dbReference>
<dbReference type="GO" id="GO:0005634">
    <property type="term" value="C:nucleus"/>
    <property type="evidence" value="ECO:0007669"/>
    <property type="project" value="TreeGrafter"/>
</dbReference>
<reference evidence="7 8" key="1">
    <citation type="submission" date="2015-07" db="EMBL/GenBank/DDBJ databases">
        <title>Comparative genomics of the Sigatoka disease complex on banana suggests a link between parallel evolutionary changes in Pseudocercospora fijiensis and Pseudocercospora eumusae and increased virulence on the banana host.</title>
        <authorList>
            <person name="Chang T.-C."/>
            <person name="Salvucci A."/>
            <person name="Crous P.W."/>
            <person name="Stergiopoulos I."/>
        </authorList>
    </citation>
    <scope>NUCLEOTIDE SEQUENCE [LARGE SCALE GENOMIC DNA]</scope>
    <source>
        <strain evidence="7 8">CBS 114824</strain>
    </source>
</reference>
<proteinExistence type="inferred from homology"/>